<reference evidence="2" key="1">
    <citation type="submission" date="2015-07" db="EMBL/GenBank/DDBJ databases">
        <title>Fjat-10036 dsm4.</title>
        <authorList>
            <person name="Liu B."/>
            <person name="Wang J."/>
            <person name="Zhu Y."/>
            <person name="Liu G."/>
            <person name="Chen Q."/>
            <person name="Chen Z."/>
            <person name="Lan J."/>
            <person name="Che J."/>
            <person name="Ge C."/>
            <person name="Shi H."/>
            <person name="Pan Z."/>
            <person name="Liu X."/>
        </authorList>
    </citation>
    <scope>NUCLEOTIDE SEQUENCE [LARGE SCALE GENOMIC DNA]</scope>
    <source>
        <strain evidence="2">DSM 4</strain>
    </source>
</reference>
<dbReference type="Proteomes" id="UP000037109">
    <property type="component" value="Unassembled WGS sequence"/>
</dbReference>
<dbReference type="InterPro" id="IPR025020">
    <property type="entry name" value="DUF3908"/>
</dbReference>
<evidence type="ECO:0000313" key="2">
    <source>
        <dbReference type="Proteomes" id="UP000037109"/>
    </source>
</evidence>
<dbReference type="RefSeq" id="WP_053436347.1">
    <property type="nucleotide sequence ID" value="NZ_LGUF01000007.1"/>
</dbReference>
<dbReference type="Pfam" id="PF13048">
    <property type="entry name" value="DUF3908"/>
    <property type="match status" value="1"/>
</dbReference>
<accession>A0A0M0GGS7</accession>
<dbReference type="EMBL" id="LGUF01000007">
    <property type="protein sequence ID" value="KON88958.1"/>
    <property type="molecule type" value="Genomic_DNA"/>
</dbReference>
<organism evidence="1 2">
    <name type="scientific">Sporosarcina globispora</name>
    <name type="common">Bacillus globisporus</name>
    <dbReference type="NCBI Taxonomy" id="1459"/>
    <lineage>
        <taxon>Bacteria</taxon>
        <taxon>Bacillati</taxon>
        <taxon>Bacillota</taxon>
        <taxon>Bacilli</taxon>
        <taxon>Bacillales</taxon>
        <taxon>Caryophanaceae</taxon>
        <taxon>Sporosarcina</taxon>
    </lineage>
</organism>
<name>A0A0M0GGS7_SPOGL</name>
<comment type="caution">
    <text evidence="1">The sequence shown here is derived from an EMBL/GenBank/DDBJ whole genome shotgun (WGS) entry which is preliminary data.</text>
</comment>
<keyword evidence="2" id="KW-1185">Reference proteome</keyword>
<dbReference type="STRING" id="1459.AF332_20645"/>
<sequence>MSEIYTYNDFLEDLKKRQIPLGHELIKNLSGILGEYVNPEKVGFFYGKNLFVDGEKLLYFFQENKIVEVKIQGRNVEFRVHKQKIVDVEFSHPFYQDSPANLKLTLENGEILEFDSKKDASSKNWYSSYVEAIKTIFKFILQ</sequence>
<protein>
    <submittedName>
        <fullName evidence="1">Uncharacterized protein</fullName>
    </submittedName>
</protein>
<dbReference type="PATRIC" id="fig|1459.3.peg.4556"/>
<evidence type="ECO:0000313" key="1">
    <source>
        <dbReference type="EMBL" id="KON88958.1"/>
    </source>
</evidence>
<dbReference type="AlphaFoldDB" id="A0A0M0GGS7"/>
<gene>
    <name evidence="1" type="ORF">AF332_20645</name>
</gene>
<proteinExistence type="predicted"/>